<evidence type="ECO:0000313" key="1">
    <source>
        <dbReference type="EMBL" id="QCO00246.1"/>
    </source>
</evidence>
<dbReference type="RefSeq" id="WP_137118955.1">
    <property type="nucleotide sequence ID" value="NZ_CP032326.1"/>
</dbReference>
<reference evidence="1 2" key="1">
    <citation type="submission" date="2018-09" db="EMBL/GenBank/DDBJ databases">
        <title>Whole genome based analysis of evolution and adaptive divergence in Indian and Brazilian strains of Azospirillum brasilense.</title>
        <authorList>
            <person name="Singh C."/>
            <person name="Tripathi A.K."/>
        </authorList>
    </citation>
    <scope>NUCLEOTIDE SEQUENCE [LARGE SCALE GENOMIC DNA]</scope>
    <source>
        <strain evidence="1 2">MTCC4035</strain>
        <plasmid evidence="1 2">p5</plasmid>
    </source>
</reference>
<dbReference type="Proteomes" id="UP000298595">
    <property type="component" value="Plasmid p5"/>
</dbReference>
<keyword evidence="1" id="KW-0614">Plasmid</keyword>
<accession>A0A4D8PXT1</accession>
<dbReference type="KEGG" id="aare:D3093_33960"/>
<organism evidence="1 2">
    <name type="scientific">Azospirillum argentinense</name>
    <dbReference type="NCBI Taxonomy" id="2970906"/>
    <lineage>
        <taxon>Bacteria</taxon>
        <taxon>Pseudomonadati</taxon>
        <taxon>Pseudomonadota</taxon>
        <taxon>Alphaproteobacteria</taxon>
        <taxon>Rhodospirillales</taxon>
        <taxon>Azospirillaceae</taxon>
        <taxon>Azospirillum</taxon>
    </lineage>
</organism>
<sequence length="88" mass="9017">MSMVKGQARGYEAAMAMGVDLALRACSAGLTVDEAKQYCHDVVPGLAGHLAQMNFGGRNAAQITAKLSGVGAGAHKALPPARPVKLLK</sequence>
<evidence type="ECO:0000313" key="2">
    <source>
        <dbReference type="Proteomes" id="UP000298595"/>
    </source>
</evidence>
<proteinExistence type="predicted"/>
<protein>
    <submittedName>
        <fullName evidence="1">Uncharacterized protein</fullName>
    </submittedName>
</protein>
<geneLocation type="plasmid" evidence="1 2">
    <name>p5</name>
</geneLocation>
<dbReference type="EMBL" id="CP032326">
    <property type="protein sequence ID" value="QCO00246.1"/>
    <property type="molecule type" value="Genomic_DNA"/>
</dbReference>
<dbReference type="AlphaFoldDB" id="A0A4D8PXT1"/>
<name>A0A4D8PXT1_9PROT</name>
<gene>
    <name evidence="1" type="ORF">D3093_33960</name>
</gene>